<gene>
    <name evidence="3" type="ORF">JN12_03811</name>
</gene>
<dbReference type="Gene3D" id="1.10.12.10">
    <property type="entry name" value="Lyase 2-enoyl-coa Hydratase, Chain A, domain 2"/>
    <property type="match status" value="1"/>
</dbReference>
<dbReference type="AlphaFoldDB" id="A0A562V6N4"/>
<dbReference type="Proteomes" id="UP000319449">
    <property type="component" value="Unassembled WGS sequence"/>
</dbReference>
<protein>
    <submittedName>
        <fullName evidence="3">Cyclohexa-1,5-diene-1-carbonyl-CoA hydratase</fullName>
    </submittedName>
</protein>
<comment type="similarity">
    <text evidence="1">Belongs to the enoyl-CoA hydratase/isomerase family.</text>
</comment>
<dbReference type="NCBIfam" id="TIGR03189">
    <property type="entry name" value="dienoyl_CoA_hyt"/>
    <property type="match status" value="1"/>
</dbReference>
<dbReference type="InterPro" id="IPR014748">
    <property type="entry name" value="Enoyl-CoA_hydra_C"/>
</dbReference>
<name>A0A562V6N4_9BACT</name>
<keyword evidence="2" id="KW-0456">Lyase</keyword>
<comment type="caution">
    <text evidence="3">The sequence shown here is derived from an EMBL/GenBank/DDBJ whole genome shotgun (WGS) entry which is preliminary data.</text>
</comment>
<dbReference type="GO" id="GO:0006635">
    <property type="term" value="P:fatty acid beta-oxidation"/>
    <property type="evidence" value="ECO:0007669"/>
    <property type="project" value="TreeGrafter"/>
</dbReference>
<sequence>MSNATESPLKVSLERDGKLLRLTLARPKANIVDAAMIGALRAALTEHLPKPNLRAVLLSAEGPHFSFGASVDEHMPGCFAQMLNQLHALVRQLVESPVPVLVAVRGQCLGGGLEVAAAGNFLFAAPGAMFGQPEIKLAVFAPAASCLLPERIGQAQAEDLLFSGRSISADEALRIGLLTAIAEDPDQAALDYFDQHLATVSASTLRLAVRAARAKVVQRISKKIDFVEKMYVEELMSTHDAVEGLTAFTEKRPAQWQDR</sequence>
<evidence type="ECO:0000256" key="2">
    <source>
        <dbReference type="ARBA" id="ARBA00023239"/>
    </source>
</evidence>
<accession>A0A562V6N4</accession>
<proteinExistence type="inferred from homology"/>
<dbReference type="InterPro" id="IPR001753">
    <property type="entry name" value="Enoyl-CoA_hydra/iso"/>
</dbReference>
<dbReference type="InterPro" id="IPR029045">
    <property type="entry name" value="ClpP/crotonase-like_dom_sf"/>
</dbReference>
<evidence type="ECO:0000313" key="3">
    <source>
        <dbReference type="EMBL" id="TWJ13502.1"/>
    </source>
</evidence>
<dbReference type="RefSeq" id="WP_145025757.1">
    <property type="nucleotide sequence ID" value="NZ_VLLN01000039.1"/>
</dbReference>
<dbReference type="PANTHER" id="PTHR11941">
    <property type="entry name" value="ENOYL-COA HYDRATASE-RELATED"/>
    <property type="match status" value="1"/>
</dbReference>
<dbReference type="EMBL" id="VLLN01000039">
    <property type="protein sequence ID" value="TWJ13502.1"/>
    <property type="molecule type" value="Genomic_DNA"/>
</dbReference>
<dbReference type="InterPro" id="IPR017602">
    <property type="entry name" value="Dienoyl_CoA_hydratase"/>
</dbReference>
<dbReference type="SUPFAM" id="SSF52096">
    <property type="entry name" value="ClpP/crotonase"/>
    <property type="match status" value="1"/>
</dbReference>
<dbReference type="PANTHER" id="PTHR11941:SF54">
    <property type="entry name" value="ENOYL-COA HYDRATASE, MITOCHONDRIAL"/>
    <property type="match status" value="1"/>
</dbReference>
<evidence type="ECO:0000256" key="1">
    <source>
        <dbReference type="ARBA" id="ARBA00005254"/>
    </source>
</evidence>
<reference evidence="3 4" key="1">
    <citation type="submission" date="2019-07" db="EMBL/GenBank/DDBJ databases">
        <title>Genomic Encyclopedia of Archaeal and Bacterial Type Strains, Phase II (KMG-II): from individual species to whole genera.</title>
        <authorList>
            <person name="Goeker M."/>
        </authorList>
    </citation>
    <scope>NUCLEOTIDE SEQUENCE [LARGE SCALE GENOMIC DNA]</scope>
    <source>
        <strain evidence="3 4">ATCC BAA-1139</strain>
    </source>
</reference>
<dbReference type="Pfam" id="PF00378">
    <property type="entry name" value="ECH_1"/>
    <property type="match status" value="1"/>
</dbReference>
<dbReference type="GO" id="GO:0016829">
    <property type="term" value="F:lyase activity"/>
    <property type="evidence" value="ECO:0007669"/>
    <property type="project" value="UniProtKB-KW"/>
</dbReference>
<dbReference type="Gene3D" id="3.90.226.10">
    <property type="entry name" value="2-enoyl-CoA Hydratase, Chain A, domain 1"/>
    <property type="match status" value="1"/>
</dbReference>
<evidence type="ECO:0000313" key="4">
    <source>
        <dbReference type="Proteomes" id="UP000319449"/>
    </source>
</evidence>
<keyword evidence="4" id="KW-1185">Reference proteome</keyword>
<dbReference type="CDD" id="cd06558">
    <property type="entry name" value="crotonase-like"/>
    <property type="match status" value="1"/>
</dbReference>
<dbReference type="OrthoDB" id="5365311at2"/>
<organism evidence="3 4">
    <name type="scientific">Geobacter argillaceus</name>
    <dbReference type="NCBI Taxonomy" id="345631"/>
    <lineage>
        <taxon>Bacteria</taxon>
        <taxon>Pseudomonadati</taxon>
        <taxon>Thermodesulfobacteriota</taxon>
        <taxon>Desulfuromonadia</taxon>
        <taxon>Geobacterales</taxon>
        <taxon>Geobacteraceae</taxon>
        <taxon>Geobacter</taxon>
    </lineage>
</organism>